<evidence type="ECO:0000313" key="3">
    <source>
        <dbReference type="Proteomes" id="UP000536624"/>
    </source>
</evidence>
<reference evidence="2 3" key="1">
    <citation type="submission" date="2020-02" db="EMBL/GenBank/DDBJ databases">
        <title>Streptomyces malaysiensis DSM14702 (JHCC583434, PFL_A843) Genome sequencing and assembly.</title>
        <authorList>
            <person name="Samborskyy M."/>
        </authorList>
    </citation>
    <scope>NUCLEOTIDE SEQUENCE [LARGE SCALE GENOMIC DNA]</scope>
    <source>
        <strain evidence="2 3">DSM 14702</strain>
    </source>
</reference>
<accession>A0A7X5X7I9</accession>
<organism evidence="2 3">
    <name type="scientific">Streptomyces malaysiensis</name>
    <dbReference type="NCBI Taxonomy" id="92644"/>
    <lineage>
        <taxon>Bacteria</taxon>
        <taxon>Bacillati</taxon>
        <taxon>Actinomycetota</taxon>
        <taxon>Actinomycetes</taxon>
        <taxon>Kitasatosporales</taxon>
        <taxon>Streptomycetaceae</taxon>
        <taxon>Streptomyces</taxon>
        <taxon>Streptomyces violaceusniger group</taxon>
    </lineage>
</organism>
<name>A0A7X5X7I9_STRMQ</name>
<feature type="region of interest" description="Disordered" evidence="1">
    <location>
        <begin position="1"/>
        <end position="27"/>
    </location>
</feature>
<protein>
    <submittedName>
        <fullName evidence="2">Uncharacterized protein</fullName>
    </submittedName>
</protein>
<dbReference type="EMBL" id="JAALLH010000001">
    <property type="protein sequence ID" value="NIY68053.1"/>
    <property type="molecule type" value="Genomic_DNA"/>
</dbReference>
<evidence type="ECO:0000313" key="2">
    <source>
        <dbReference type="EMBL" id="NIY68053.1"/>
    </source>
</evidence>
<dbReference type="Proteomes" id="UP000536624">
    <property type="component" value="Unassembled WGS sequence"/>
</dbReference>
<sequence length="128" mass="14398">MPANPRTKRNPKDHTGNQKAILAEQNADEIAKRKGELAMRQEEKRAGLEDPIALDEKGRTIQNVSEEQASEGPVEVPPETVNIRIACDLEKVTIGQGTAFDFREGQVYTVPLHVAQHLDRLGYVWQWL</sequence>
<dbReference type="RefSeq" id="WP_167503177.1">
    <property type="nucleotide sequence ID" value="NZ_JAALLH010000001.1"/>
</dbReference>
<dbReference type="AlphaFoldDB" id="A0A7X5X7I9"/>
<proteinExistence type="predicted"/>
<evidence type="ECO:0000256" key="1">
    <source>
        <dbReference type="SAM" id="MobiDB-lite"/>
    </source>
</evidence>
<comment type="caution">
    <text evidence="2">The sequence shown here is derived from an EMBL/GenBank/DDBJ whole genome shotgun (WGS) entry which is preliminary data.</text>
</comment>
<gene>
    <name evidence="2" type="ORF">SMALB_6132</name>
</gene>